<accession>A0A7S4S586</accession>
<dbReference type="PANTHER" id="PTHR46988:SF4">
    <property type="entry name" value="ION TRANSPORT DOMAIN-CONTAINING PROTEIN"/>
    <property type="match status" value="1"/>
</dbReference>
<feature type="domain" description="EF-hand" evidence="9">
    <location>
        <begin position="450"/>
        <end position="485"/>
    </location>
</feature>
<dbReference type="InterPro" id="IPR011992">
    <property type="entry name" value="EF-hand-dom_pair"/>
</dbReference>
<evidence type="ECO:0000259" key="9">
    <source>
        <dbReference type="PROSITE" id="PS50222"/>
    </source>
</evidence>
<dbReference type="GO" id="GO:0005245">
    <property type="term" value="F:voltage-gated calcium channel activity"/>
    <property type="evidence" value="ECO:0007669"/>
    <property type="project" value="InterPro"/>
</dbReference>
<keyword evidence="5" id="KW-0407">Ion channel</keyword>
<feature type="transmembrane region" description="Helical" evidence="8">
    <location>
        <begin position="182"/>
        <end position="200"/>
    </location>
</feature>
<dbReference type="InterPro" id="IPR027359">
    <property type="entry name" value="Volt_channel_dom_sf"/>
</dbReference>
<keyword evidence="6 8" id="KW-1133">Transmembrane helix</keyword>
<dbReference type="SMART" id="SM00054">
    <property type="entry name" value="EFh"/>
    <property type="match status" value="2"/>
</dbReference>
<evidence type="ECO:0000256" key="3">
    <source>
        <dbReference type="ARBA" id="ARBA00011738"/>
    </source>
</evidence>
<dbReference type="CDD" id="cd00051">
    <property type="entry name" value="EFh"/>
    <property type="match status" value="1"/>
</dbReference>
<dbReference type="GO" id="GO:0005509">
    <property type="term" value="F:calcium ion binding"/>
    <property type="evidence" value="ECO:0007669"/>
    <property type="project" value="InterPro"/>
</dbReference>
<feature type="transmembrane region" description="Helical" evidence="8">
    <location>
        <begin position="569"/>
        <end position="586"/>
    </location>
</feature>
<dbReference type="Pfam" id="PF13499">
    <property type="entry name" value="EF-hand_7"/>
    <property type="match status" value="1"/>
</dbReference>
<evidence type="ECO:0000256" key="1">
    <source>
        <dbReference type="ARBA" id="ARBA00004141"/>
    </source>
</evidence>
<reference evidence="10" key="1">
    <citation type="submission" date="2021-01" db="EMBL/GenBank/DDBJ databases">
        <authorList>
            <person name="Corre E."/>
            <person name="Pelletier E."/>
            <person name="Niang G."/>
            <person name="Scheremetjew M."/>
            <person name="Finn R."/>
            <person name="Kale V."/>
            <person name="Holt S."/>
            <person name="Cochrane G."/>
            <person name="Meng A."/>
            <person name="Brown T."/>
            <person name="Cohen L."/>
        </authorList>
    </citation>
    <scope>NUCLEOTIDE SEQUENCE</scope>
    <source>
        <strain evidence="10">GSO104</strain>
    </source>
</reference>
<feature type="transmembrane region" description="Helical" evidence="8">
    <location>
        <begin position="111"/>
        <end position="128"/>
    </location>
</feature>
<dbReference type="Pfam" id="PF00520">
    <property type="entry name" value="Ion_trans"/>
    <property type="match status" value="2"/>
</dbReference>
<keyword evidence="5" id="KW-0813">Transport</keyword>
<dbReference type="InterPro" id="IPR005821">
    <property type="entry name" value="Ion_trans_dom"/>
</dbReference>
<evidence type="ECO:0000256" key="7">
    <source>
        <dbReference type="ARBA" id="ARBA00023136"/>
    </source>
</evidence>
<dbReference type="SUPFAM" id="SSF47473">
    <property type="entry name" value="EF-hand"/>
    <property type="match status" value="1"/>
</dbReference>
<dbReference type="InterPro" id="IPR044581">
    <property type="entry name" value="TPC1_plant"/>
</dbReference>
<dbReference type="Gene3D" id="1.10.238.10">
    <property type="entry name" value="EF-hand"/>
    <property type="match status" value="1"/>
</dbReference>
<feature type="domain" description="EF-hand" evidence="9">
    <location>
        <begin position="408"/>
        <end position="443"/>
    </location>
</feature>
<evidence type="ECO:0000256" key="8">
    <source>
        <dbReference type="SAM" id="Phobius"/>
    </source>
</evidence>
<dbReference type="PROSITE" id="PS50222">
    <property type="entry name" value="EF_HAND_2"/>
    <property type="match status" value="2"/>
</dbReference>
<evidence type="ECO:0000256" key="5">
    <source>
        <dbReference type="ARBA" id="ARBA00022882"/>
    </source>
</evidence>
<dbReference type="PANTHER" id="PTHR46988">
    <property type="entry name" value="TWO PORE CALCIUM CHANNEL PROTEIN 1"/>
    <property type="match status" value="1"/>
</dbReference>
<feature type="transmembrane region" description="Helical" evidence="8">
    <location>
        <begin position="366"/>
        <end position="391"/>
    </location>
</feature>
<proteinExistence type="inferred from homology"/>
<feature type="transmembrane region" description="Helical" evidence="8">
    <location>
        <begin position="660"/>
        <end position="683"/>
    </location>
</feature>
<feature type="transmembrane region" description="Helical" evidence="8">
    <location>
        <begin position="523"/>
        <end position="541"/>
    </location>
</feature>
<feature type="transmembrane region" description="Helical" evidence="8">
    <location>
        <begin position="598"/>
        <end position="615"/>
    </location>
</feature>
<feature type="transmembrane region" description="Helical" evidence="8">
    <location>
        <begin position="337"/>
        <end position="354"/>
    </location>
</feature>
<organism evidence="10">
    <name type="scientific">Ditylum brightwellii</name>
    <dbReference type="NCBI Taxonomy" id="49249"/>
    <lineage>
        <taxon>Eukaryota</taxon>
        <taxon>Sar</taxon>
        <taxon>Stramenopiles</taxon>
        <taxon>Ochrophyta</taxon>
        <taxon>Bacillariophyta</taxon>
        <taxon>Mediophyceae</taxon>
        <taxon>Lithodesmiophycidae</taxon>
        <taxon>Lithodesmiales</taxon>
        <taxon>Lithodesmiaceae</taxon>
        <taxon>Ditylum</taxon>
    </lineage>
</organism>
<dbReference type="InterPro" id="IPR002048">
    <property type="entry name" value="EF_hand_dom"/>
</dbReference>
<dbReference type="Gene3D" id="1.10.287.70">
    <property type="match status" value="2"/>
</dbReference>
<dbReference type="SUPFAM" id="SSF81324">
    <property type="entry name" value="Voltage-gated potassium channels"/>
    <property type="match status" value="2"/>
</dbReference>
<dbReference type="EMBL" id="HBNS01036396">
    <property type="protein sequence ID" value="CAE4632976.1"/>
    <property type="molecule type" value="Transcribed_RNA"/>
</dbReference>
<evidence type="ECO:0000256" key="4">
    <source>
        <dbReference type="ARBA" id="ARBA00022692"/>
    </source>
</evidence>
<comment type="subunit">
    <text evidence="3">Homodimer.</text>
</comment>
<feature type="transmembrane region" description="Helical" evidence="8">
    <location>
        <begin position="751"/>
        <end position="773"/>
    </location>
</feature>
<keyword evidence="5" id="KW-0851">Voltage-gated channel</keyword>
<dbReference type="Gene3D" id="1.20.120.350">
    <property type="entry name" value="Voltage-gated potassium channels. Chain C"/>
    <property type="match status" value="1"/>
</dbReference>
<comment type="similarity">
    <text evidence="2">Belongs to the calcium channel alpha-1 subunit (TC 1.A.1.11) family. Two pore calcium channel subfamily.</text>
</comment>
<feature type="transmembrane region" description="Helical" evidence="8">
    <location>
        <begin position="302"/>
        <end position="325"/>
    </location>
</feature>
<keyword evidence="7 8" id="KW-0472">Membrane</keyword>
<comment type="subcellular location">
    <subcellularLocation>
        <location evidence="1">Membrane</location>
        <topology evidence="1">Multi-pass membrane protein</topology>
    </subcellularLocation>
</comment>
<protein>
    <recommendedName>
        <fullName evidence="9">EF-hand domain-containing protein</fullName>
    </recommendedName>
</protein>
<feature type="transmembrane region" description="Helical" evidence="8">
    <location>
        <begin position="247"/>
        <end position="267"/>
    </location>
</feature>
<keyword evidence="5" id="KW-0406">Ion transport</keyword>
<sequence>MQTKEDDRLEEISPLASYVPSDIDVKKSHVAAWTDSLRAKTTHEPNIVPAAYLIRDAVIRTADDTFGGHGFGMIGSSFVDAQPYNPHDESNGLIRNAISLLCRKVLAWEPFRFIVFISALGLVLLSFVEPPSWCLGTIEGCDILLNAKGPPAFTVSGTEESVEEVEYYPNFGITLLNTRQSLYTESVFLFFLVLFVLFQIGKDGSSLMRYLMLHSQTSGEDSGSSGIRRLFGNEIFGIRFYRRALRFVQLGSIICLILGLVEAIFYGRKRDFVPLIRIATFLTFSRGAQRELETFVRLMPDLFSALFLLLCIVIFYAWMGVVAFHETHEGTESFSDIFEAMWTLWICITTANYPDVMMPAYNQSRLVVFYFVSFMAVSFFFMMNVILASVVNSYNIQMCKRTTRLQAKSEDNLKEAFRQLDSNGIGGIDKKTMMALFLVLNEDCDDVRRIPQEKAELLFAILDKDGSSQIEEDEFMSFCDVLLLEFEEASAYKTMIESCCPKMYTSSWFKNFRNAVKSDRFELVIDFILLLNAVVIAAQSYPELAGKTVSEDPKIADGEVDTPWEVMETIFTIIYCMEMFTKVMVLGLKRYSQSYRNLFDGMITILSVLATWYVYYPNEFSDSRLIRYVVMARVLRLTRVIVAMPQFQVIGKTFLDIVPAAARIVLLLFIIMYSFSVVGMRLFGGMITRDPANDLSYRLDGTDFADNAYWANNFNDMLSGMNVMFNLLVVNNWPEQADGILAVTGSKYTRLFFLAFHILGVIVVNNLVLAVIIDSFMSEWALDHRIRSTEVDTGDAIIADESHAFFEASNVTGTKTNLSGDYVATFGGLGRKRGNLQHFFTINDRSSSTRIDA</sequence>
<evidence type="ECO:0000313" key="10">
    <source>
        <dbReference type="EMBL" id="CAE4632976.1"/>
    </source>
</evidence>
<evidence type="ECO:0000256" key="2">
    <source>
        <dbReference type="ARBA" id="ARBA00009286"/>
    </source>
</evidence>
<gene>
    <name evidence="10" type="ORF">DBRI00130_LOCUS28449</name>
</gene>
<keyword evidence="4 8" id="KW-0812">Transmembrane</keyword>
<evidence type="ECO:0000256" key="6">
    <source>
        <dbReference type="ARBA" id="ARBA00022989"/>
    </source>
</evidence>
<dbReference type="GO" id="GO:0034702">
    <property type="term" value="C:monoatomic ion channel complex"/>
    <property type="evidence" value="ECO:0007669"/>
    <property type="project" value="UniProtKB-KW"/>
</dbReference>
<dbReference type="AlphaFoldDB" id="A0A7S4S586"/>
<name>A0A7S4S586_9STRA</name>